<dbReference type="InterPro" id="IPR024344">
    <property type="entry name" value="MDMPI_metal-binding"/>
</dbReference>
<dbReference type="InterPro" id="IPR017517">
    <property type="entry name" value="Maleyloyr_isom"/>
</dbReference>
<dbReference type="Gene3D" id="1.20.120.450">
    <property type="entry name" value="dinb family like domain"/>
    <property type="match status" value="1"/>
</dbReference>
<dbReference type="NCBIfam" id="TIGR03083">
    <property type="entry name" value="maleylpyruvate isomerase family mycothiol-dependent enzyme"/>
    <property type="match status" value="1"/>
</dbReference>
<dbReference type="SUPFAM" id="SSF109854">
    <property type="entry name" value="DinB/YfiT-like putative metalloenzymes"/>
    <property type="match status" value="1"/>
</dbReference>
<dbReference type="GO" id="GO:0046872">
    <property type="term" value="F:metal ion binding"/>
    <property type="evidence" value="ECO:0007669"/>
    <property type="project" value="InterPro"/>
</dbReference>
<accession>A0AAC9MZ12</accession>
<gene>
    <name evidence="2" type="ORF">TL08_20785</name>
</gene>
<name>A0AAC9MZ12_9PSEU</name>
<dbReference type="EMBL" id="CP014859">
    <property type="protein sequence ID" value="AOS64948.1"/>
    <property type="molecule type" value="Genomic_DNA"/>
</dbReference>
<reference evidence="3" key="1">
    <citation type="submission" date="2016-03" db="EMBL/GenBank/DDBJ databases">
        <title>Complete genome sequence of the type strain Actinoalloteichus hymeniacidonis DSM 45092.</title>
        <authorList>
            <person name="Schaffert L."/>
            <person name="Albersmeier A."/>
            <person name="Winkler A."/>
            <person name="Kalinowski J."/>
            <person name="Zotchev S."/>
            <person name="Ruckert C."/>
        </authorList>
    </citation>
    <scope>NUCLEOTIDE SEQUENCE [LARGE SCALE GENOMIC DNA]</scope>
    <source>
        <strain evidence="3">HPA177(T) (DSM 45092(T))</strain>
    </source>
</reference>
<dbReference type="KEGG" id="ahm:TL08_20785"/>
<dbReference type="InterPro" id="IPR017520">
    <property type="entry name" value="CHP03086"/>
</dbReference>
<evidence type="ECO:0000313" key="3">
    <source>
        <dbReference type="Proteomes" id="UP000095210"/>
    </source>
</evidence>
<dbReference type="AlphaFoldDB" id="A0AAC9MZ12"/>
<dbReference type="Pfam" id="PF11716">
    <property type="entry name" value="MDMPI_N"/>
    <property type="match status" value="1"/>
</dbReference>
<organism evidence="2 3">
    <name type="scientific">Actinoalloteichus hymeniacidonis</name>
    <dbReference type="NCBI Taxonomy" id="340345"/>
    <lineage>
        <taxon>Bacteria</taxon>
        <taxon>Bacillati</taxon>
        <taxon>Actinomycetota</taxon>
        <taxon>Actinomycetes</taxon>
        <taxon>Pseudonocardiales</taxon>
        <taxon>Pseudonocardiaceae</taxon>
        <taxon>Actinoalloteichus</taxon>
    </lineage>
</organism>
<feature type="domain" description="Mycothiol-dependent maleylpyruvate isomerase metal-binding" evidence="1">
    <location>
        <begin position="8"/>
        <end position="129"/>
    </location>
</feature>
<dbReference type="RefSeq" id="WP_069851322.1">
    <property type="nucleotide sequence ID" value="NZ_CP014859.1"/>
</dbReference>
<dbReference type="NCBIfam" id="TIGR03086">
    <property type="entry name" value="TIGR03086 family metal-binding protein"/>
    <property type="match status" value="1"/>
</dbReference>
<protein>
    <submittedName>
        <fullName evidence="2">TIGR03086 family protein</fullName>
    </submittedName>
</protein>
<sequence>MTLQARLATAAATLRDLSDGIDAEQLAAPTPCTEFDVRKLLDHVIWATRILTAAAAKQPLPADTDWTADLMDDQWRSRLADGLAGTAAAWDDPAAWAGTTVLGPGTELPATLVGELTFVEFVLHGWDLAKATGRTYDCSPETAAAALEVLQKLYAQTQGLSSLAFGPEIAVDSDADAFDRALGLSGRDPGWTAG</sequence>
<dbReference type="InterPro" id="IPR034660">
    <property type="entry name" value="DinB/YfiT-like"/>
</dbReference>
<proteinExistence type="predicted"/>
<dbReference type="Proteomes" id="UP000095210">
    <property type="component" value="Chromosome"/>
</dbReference>
<evidence type="ECO:0000313" key="2">
    <source>
        <dbReference type="EMBL" id="AOS64948.1"/>
    </source>
</evidence>
<keyword evidence="3" id="KW-1185">Reference proteome</keyword>
<evidence type="ECO:0000259" key="1">
    <source>
        <dbReference type="Pfam" id="PF11716"/>
    </source>
</evidence>